<dbReference type="EMBL" id="BAFB01000059">
    <property type="protein sequence ID" value="GAB33280.1"/>
    <property type="molecule type" value="Genomic_DNA"/>
</dbReference>
<dbReference type="STRING" id="1108044.GOOTI_059_00040"/>
<gene>
    <name evidence="2" type="ORF">GOOTI_059_00040</name>
</gene>
<evidence type="ECO:0000313" key="3">
    <source>
        <dbReference type="Proteomes" id="UP000005038"/>
    </source>
</evidence>
<organism evidence="2 3">
    <name type="scientific">Gordonia otitidis (strain DSM 44809 / CCUG 52243 / JCM 12355 / NBRC 100426 / IFM 10032)</name>
    <dbReference type="NCBI Taxonomy" id="1108044"/>
    <lineage>
        <taxon>Bacteria</taxon>
        <taxon>Bacillati</taxon>
        <taxon>Actinomycetota</taxon>
        <taxon>Actinomycetes</taxon>
        <taxon>Mycobacteriales</taxon>
        <taxon>Gordoniaceae</taxon>
        <taxon>Gordonia</taxon>
    </lineage>
</organism>
<feature type="region of interest" description="Disordered" evidence="1">
    <location>
        <begin position="683"/>
        <end position="721"/>
    </location>
</feature>
<dbReference type="AlphaFoldDB" id="H5TIH2"/>
<evidence type="ECO:0000256" key="1">
    <source>
        <dbReference type="SAM" id="MobiDB-lite"/>
    </source>
</evidence>
<feature type="compositionally biased region" description="Polar residues" evidence="1">
    <location>
        <begin position="698"/>
        <end position="715"/>
    </location>
</feature>
<dbReference type="RefSeq" id="WP_007237538.1">
    <property type="nucleotide sequence ID" value="NZ_BAFB01000059.1"/>
</dbReference>
<dbReference type="Gene3D" id="3.30.420.10">
    <property type="entry name" value="Ribonuclease H-like superfamily/Ribonuclease H"/>
    <property type="match status" value="1"/>
</dbReference>
<dbReference type="InterPro" id="IPR036397">
    <property type="entry name" value="RNaseH_sf"/>
</dbReference>
<dbReference type="OrthoDB" id="52928at2"/>
<accession>H5TIH2</accession>
<reference evidence="2" key="1">
    <citation type="submission" date="2012-02" db="EMBL/GenBank/DDBJ databases">
        <title>Whole genome shotgun sequence of Gordonia otitidis NBRC 100426.</title>
        <authorList>
            <person name="Yoshida I."/>
            <person name="Hosoyama A."/>
            <person name="Tsuchikane K."/>
            <person name="Katsumata H."/>
            <person name="Yamazaki S."/>
            <person name="Fujita N."/>
        </authorList>
    </citation>
    <scope>NUCLEOTIDE SEQUENCE [LARGE SCALE GENOMIC DNA]</scope>
    <source>
        <strain evidence="2">NBRC 100426</strain>
    </source>
</reference>
<dbReference type="Proteomes" id="UP000005038">
    <property type="component" value="Unassembled WGS sequence"/>
</dbReference>
<proteinExistence type="predicted"/>
<name>H5TIH2_GORO1</name>
<sequence>MSARTTLRIGERVLLADGIGIVTDYCPTGFEIMSANGTSRQIGWASFGELRAMTGPTAAVPVHADLEPWWSGLPQDARDDALAKLEIVHLIVHGYRDGHPALARPDEPLRPFGPVHGESLNTQADAAALMLREQARHNPTTSKNLAYGHITALPGSRDTVKRWVRQWKRDGVRGLVDHRKTRGSPAFDRVPQQFRDHASREVAKLNGDPSPVSVKEIDRRVRVALRRDGLDGLHIPQRATQSFLAELMARRGKSSRAQRSDRLREVSGHTEYPAIRPGQIVAIDATRCDNLVLDQYDGTARSVEILTAIDVASRVVLACRVVPMSANGVDLRYLIYDILRAFHMVVDGTTVTDWRWAGLPSALDLTYAHVSFPGPGRTRKTVKGSPLDGVHLIPSLWPDGFRVDRGSINIATDTQLLLAELGIDLLPNRGGKSNDNAHIERWWETLQACLQSIHGYKGRNSTQRGRLVAREPLVTWRQLQEHLRKWIALDYHQDWHTGIVLPEMEGARLSPLDAFDAMLAASGRIDVPQRHDLLYQLLPVVWLTPNHTGIEHRNLVYSAPVLDNYRSTYTGQFRPEDRAMPFFVDDNDLSQLWFDDPDTDQIHDIPWRGRDKTLAPMTSKVVERARARIRDRGGNNALTIRTAETNILEQLEELTDQRHEPDIARTLFAAEIRCTASQLEHAAAQAARPQGAGPRSVDGTSAATASDSVQPSSAVADQPVVDLDATAMWPDYIGLDDTP</sequence>
<comment type="caution">
    <text evidence="2">The sequence shown here is derived from an EMBL/GenBank/DDBJ whole genome shotgun (WGS) entry which is preliminary data.</text>
</comment>
<evidence type="ECO:0000313" key="2">
    <source>
        <dbReference type="EMBL" id="GAB33280.1"/>
    </source>
</evidence>
<dbReference type="GO" id="GO:0003676">
    <property type="term" value="F:nucleic acid binding"/>
    <property type="evidence" value="ECO:0007669"/>
    <property type="project" value="InterPro"/>
</dbReference>
<protein>
    <submittedName>
        <fullName evidence="2">Transposase</fullName>
    </submittedName>
</protein>
<dbReference type="SUPFAM" id="SSF53098">
    <property type="entry name" value="Ribonuclease H-like"/>
    <property type="match status" value="1"/>
</dbReference>
<dbReference type="InterPro" id="IPR012337">
    <property type="entry name" value="RNaseH-like_sf"/>
</dbReference>
<feature type="compositionally biased region" description="Low complexity" evidence="1">
    <location>
        <begin position="683"/>
        <end position="695"/>
    </location>
</feature>
<keyword evidence="3" id="KW-1185">Reference proteome</keyword>